<keyword evidence="11" id="KW-1185">Reference proteome</keyword>
<dbReference type="RefSeq" id="WP_069032776.1">
    <property type="nucleotide sequence ID" value="NZ_MDKC01000003.1"/>
</dbReference>
<evidence type="ECO:0000256" key="4">
    <source>
        <dbReference type="ARBA" id="ARBA00022692"/>
    </source>
</evidence>
<dbReference type="InterPro" id="IPR032807">
    <property type="entry name" value="GNVR"/>
</dbReference>
<evidence type="ECO:0000259" key="8">
    <source>
        <dbReference type="Pfam" id="PF02706"/>
    </source>
</evidence>
<evidence type="ECO:0000313" key="11">
    <source>
        <dbReference type="Proteomes" id="UP000094580"/>
    </source>
</evidence>
<protein>
    <submittedName>
        <fullName evidence="10">Capsular biosynthesis protein</fullName>
    </submittedName>
</protein>
<dbReference type="Pfam" id="PF13807">
    <property type="entry name" value="GNVR"/>
    <property type="match status" value="1"/>
</dbReference>
<evidence type="ECO:0000256" key="6">
    <source>
        <dbReference type="ARBA" id="ARBA00023136"/>
    </source>
</evidence>
<accession>A0ABX2ZWX8</accession>
<comment type="similarity">
    <text evidence="2">Belongs to the CpsC/CapA family.</text>
</comment>
<keyword evidence="4 7" id="KW-0812">Transmembrane</keyword>
<keyword evidence="6 7" id="KW-0472">Membrane</keyword>
<feature type="transmembrane region" description="Helical" evidence="7">
    <location>
        <begin position="174"/>
        <end position="194"/>
    </location>
</feature>
<evidence type="ECO:0000256" key="7">
    <source>
        <dbReference type="SAM" id="Phobius"/>
    </source>
</evidence>
<evidence type="ECO:0000256" key="5">
    <source>
        <dbReference type="ARBA" id="ARBA00022989"/>
    </source>
</evidence>
<dbReference type="PANTHER" id="PTHR32309">
    <property type="entry name" value="TYROSINE-PROTEIN KINASE"/>
    <property type="match status" value="1"/>
</dbReference>
<dbReference type="InterPro" id="IPR003856">
    <property type="entry name" value="LPS_length_determ_N"/>
</dbReference>
<evidence type="ECO:0000256" key="1">
    <source>
        <dbReference type="ARBA" id="ARBA00004651"/>
    </source>
</evidence>
<feature type="transmembrane region" description="Helical" evidence="7">
    <location>
        <begin position="18"/>
        <end position="40"/>
    </location>
</feature>
<evidence type="ECO:0000256" key="2">
    <source>
        <dbReference type="ARBA" id="ARBA00006683"/>
    </source>
</evidence>
<comment type="subcellular location">
    <subcellularLocation>
        <location evidence="1">Cell membrane</location>
        <topology evidence="1">Multi-pass membrane protein</topology>
    </subcellularLocation>
</comment>
<evidence type="ECO:0000259" key="9">
    <source>
        <dbReference type="Pfam" id="PF13807"/>
    </source>
</evidence>
<feature type="domain" description="Polysaccharide chain length determinant N-terminal" evidence="8">
    <location>
        <begin position="3"/>
        <end position="95"/>
    </location>
</feature>
<dbReference type="InterPro" id="IPR050445">
    <property type="entry name" value="Bact_polysacc_biosynth/exp"/>
</dbReference>
<dbReference type="Proteomes" id="UP000094580">
    <property type="component" value="Unassembled WGS sequence"/>
</dbReference>
<reference evidence="10 11" key="1">
    <citation type="submission" date="2016-07" db="EMBL/GenBank/DDBJ databases">
        <authorList>
            <person name="Townsley L."/>
            <person name="Shank E.A."/>
        </authorList>
    </citation>
    <scope>NUCLEOTIDE SEQUENCE [LARGE SCALE GENOMIC DNA]</scope>
    <source>
        <strain evidence="10 11">CH01</strain>
    </source>
</reference>
<dbReference type="Pfam" id="PF02706">
    <property type="entry name" value="Wzz"/>
    <property type="match status" value="1"/>
</dbReference>
<comment type="caution">
    <text evidence="10">The sequence shown here is derived from an EMBL/GenBank/DDBJ whole genome shotgun (WGS) entry which is preliminary data.</text>
</comment>
<dbReference type="PANTHER" id="PTHR32309:SF13">
    <property type="entry name" value="FERRIC ENTEROBACTIN TRANSPORT PROTEIN FEPE"/>
    <property type="match status" value="1"/>
</dbReference>
<keyword evidence="3" id="KW-1003">Cell membrane</keyword>
<evidence type="ECO:0000313" key="10">
    <source>
        <dbReference type="EMBL" id="ODG93160.1"/>
    </source>
</evidence>
<evidence type="ECO:0000256" key="3">
    <source>
        <dbReference type="ARBA" id="ARBA00022475"/>
    </source>
</evidence>
<dbReference type="EMBL" id="MDKC01000003">
    <property type="protein sequence ID" value="ODG93160.1"/>
    <property type="molecule type" value="Genomic_DNA"/>
</dbReference>
<organism evidence="10 11">
    <name type="scientific">Gottfriedia luciferensis</name>
    <dbReference type="NCBI Taxonomy" id="178774"/>
    <lineage>
        <taxon>Bacteria</taxon>
        <taxon>Bacillati</taxon>
        <taxon>Bacillota</taxon>
        <taxon>Bacilli</taxon>
        <taxon>Bacillales</taxon>
        <taxon>Bacillaceae</taxon>
        <taxon>Gottfriedia</taxon>
    </lineage>
</organism>
<name>A0ABX2ZWX8_9BACI</name>
<gene>
    <name evidence="10" type="ORF">BED47_16790</name>
</gene>
<keyword evidence="5 7" id="KW-1133">Transmembrane helix</keyword>
<sequence>MEETISLQELFGVIKKRLIMIISITVVATVVTGVISFLFLTPIYQSSTQLLVNQKETKDSSIYQNNQVQTNVQLINTYNVVIKSPAILDEVINQLNLDYTVAELTKNITVTSETNSQVFTVTVQDPNPEQAQAIVNTIASVFQEKIKTIMSVNNVTVLAKADLSENPIKPNKKLNVAIGFVVGLMISVGIAFLLEFLDNTVKTEKQLEELLELPILGVISEVTKGKITPKINLKLGKGA</sequence>
<feature type="domain" description="Tyrosine-protein kinase G-rich" evidence="9">
    <location>
        <begin position="139"/>
        <end position="194"/>
    </location>
</feature>
<proteinExistence type="inferred from homology"/>